<name>A0ABS8PLH8_9BACT</name>
<evidence type="ECO:0000256" key="1">
    <source>
        <dbReference type="SAM" id="MobiDB-lite"/>
    </source>
</evidence>
<sequence>MKKFLFAALIITIATRAFTQQAAVVSGSDTVKGGLTKSGAASASYAAGRLSMTPTTTKQTQGKTFGEKVAGGLQSGANAVVTGVSSIGGVSKPGGAVSSSYAAGRLSMTPTTTRQTQGTNFGEKVGAGNPLYESGNQSDVNPMHGSSSMARPGTPIGGIVVKGGKNPGGNMTITISNERGIFELIGLEPGSYQFTLITPDAPQERSISEKGVKRQETAQTETRTYTGGRKNELPENSIDEKDIVAPGQSIGGIVVKGGKNPGGVMTSLQVSENGEIRFEVLEAGNYQFMIQVAEDAHQNNTNQEKVVEKATSGLKDTLKTNV</sequence>
<evidence type="ECO:0000313" key="4">
    <source>
        <dbReference type="Proteomes" id="UP001199816"/>
    </source>
</evidence>
<proteinExistence type="predicted"/>
<gene>
    <name evidence="3" type="ORF">LQ567_02400</name>
</gene>
<keyword evidence="2" id="KW-0732">Signal</keyword>
<dbReference type="EMBL" id="JAJNEC010000003">
    <property type="protein sequence ID" value="MCD2421594.1"/>
    <property type="molecule type" value="Genomic_DNA"/>
</dbReference>
<accession>A0ABS8PLH8</accession>
<protein>
    <submittedName>
        <fullName evidence="3">MSCRAMM family adhesin SdrC</fullName>
    </submittedName>
</protein>
<dbReference type="Proteomes" id="UP001199816">
    <property type="component" value="Unassembled WGS sequence"/>
</dbReference>
<keyword evidence="4" id="KW-1185">Reference proteome</keyword>
<feature type="chain" id="PRO_5045994408" evidence="2">
    <location>
        <begin position="23"/>
        <end position="322"/>
    </location>
</feature>
<evidence type="ECO:0000256" key="2">
    <source>
        <dbReference type="SAM" id="SignalP"/>
    </source>
</evidence>
<evidence type="ECO:0000313" key="3">
    <source>
        <dbReference type="EMBL" id="MCD2421594.1"/>
    </source>
</evidence>
<feature type="compositionally biased region" description="Basic and acidic residues" evidence="1">
    <location>
        <begin position="203"/>
        <end position="216"/>
    </location>
</feature>
<dbReference type="RefSeq" id="WP_231002499.1">
    <property type="nucleotide sequence ID" value="NZ_JAJNEC010000003.1"/>
</dbReference>
<organism evidence="3 4">
    <name type="scientific">Niabella pedocola</name>
    <dbReference type="NCBI Taxonomy" id="1752077"/>
    <lineage>
        <taxon>Bacteria</taxon>
        <taxon>Pseudomonadati</taxon>
        <taxon>Bacteroidota</taxon>
        <taxon>Chitinophagia</taxon>
        <taxon>Chitinophagales</taxon>
        <taxon>Chitinophagaceae</taxon>
        <taxon>Niabella</taxon>
    </lineage>
</organism>
<reference evidence="3 4" key="1">
    <citation type="submission" date="2021-11" db="EMBL/GenBank/DDBJ databases">
        <title>Genomic of Niabella pedocola.</title>
        <authorList>
            <person name="Wu T."/>
        </authorList>
    </citation>
    <scope>NUCLEOTIDE SEQUENCE [LARGE SCALE GENOMIC DNA]</scope>
    <source>
        <strain evidence="3 4">JCM 31011</strain>
    </source>
</reference>
<feature type="signal peptide" evidence="2">
    <location>
        <begin position="1"/>
        <end position="22"/>
    </location>
</feature>
<feature type="region of interest" description="Disordered" evidence="1">
    <location>
        <begin position="203"/>
        <end position="234"/>
    </location>
</feature>
<comment type="caution">
    <text evidence="3">The sequence shown here is derived from an EMBL/GenBank/DDBJ whole genome shotgun (WGS) entry which is preliminary data.</text>
</comment>